<protein>
    <submittedName>
        <fullName evidence="1">Uncharacterized protein</fullName>
    </submittedName>
</protein>
<keyword evidence="2" id="KW-1185">Reference proteome</keyword>
<sequence length="591" mass="65882">MSGSPPLPPRVAHEANEYGEGPSRHPGALIQDVYRDRAAQLQHPDSQRRLPPPLAGPLVYQREPQRVPYAAPRHPGEALQQAPPIHRKSHICRGQIYTSTSTWQQRDPVRKAAMPWRVGALLRKINHSPPRSLKGKAKGHVASACVPASEHIYGATRLHAAKRRSKAYHEVAQLSRTVHGTELVDVDFDGDNTSLEIHLTLGSLGLRIQTKADLGIAQRPCSRCLSNGKEDACVDVQHKKRGRPRLRDDRDARYDALRLPSYPDISARRPFGVYPPGFTGQGVDELSRQHHFHRSLESPVGGALPIRQYGRPDEVNIHGTMSEPVAFLTMGMEFAKTSPTFLEILGVANLIGRRLRDVVVDAEMDKIIHLQNRLGEEQKRREPNYLPPILGGGPALQGLGFSTAEISQFVLNTQDKLTFAGPDGYGRQFGLHLGLGKEGSFYFVVMLLGAPQGYPYPQTQPPRARFTTRQRVIGRYRRLGALILLTLIPFDIGLDKSRFSVFVFLRHLGNEQQTPGSSLAETTHDPSRSQTPYSADPAGRHGYQLAPIRAQSEHRTTPVSQGWQREERPSRLDIEGLIDRPQRSEKNPQSQ</sequence>
<accession>A0ACC4DJT5</accession>
<organism evidence="1 2">
    <name type="scientific">Purpureocillium lilacinum</name>
    <name type="common">Paecilomyces lilacinus</name>
    <dbReference type="NCBI Taxonomy" id="33203"/>
    <lineage>
        <taxon>Eukaryota</taxon>
        <taxon>Fungi</taxon>
        <taxon>Dikarya</taxon>
        <taxon>Ascomycota</taxon>
        <taxon>Pezizomycotina</taxon>
        <taxon>Sordariomycetes</taxon>
        <taxon>Hypocreomycetidae</taxon>
        <taxon>Hypocreales</taxon>
        <taxon>Ophiocordycipitaceae</taxon>
        <taxon>Purpureocillium</taxon>
    </lineage>
</organism>
<comment type="caution">
    <text evidence="1">The sequence shown here is derived from an EMBL/GenBank/DDBJ whole genome shotgun (WGS) entry which is preliminary data.</text>
</comment>
<evidence type="ECO:0000313" key="1">
    <source>
        <dbReference type="EMBL" id="KAL3955736.1"/>
    </source>
</evidence>
<dbReference type="Proteomes" id="UP001638806">
    <property type="component" value="Unassembled WGS sequence"/>
</dbReference>
<evidence type="ECO:0000313" key="2">
    <source>
        <dbReference type="Proteomes" id="UP001638806"/>
    </source>
</evidence>
<name>A0ACC4DJT5_PURLI</name>
<proteinExistence type="predicted"/>
<reference evidence="1" key="1">
    <citation type="submission" date="2024-12" db="EMBL/GenBank/DDBJ databases">
        <title>Comparative genomics and development of molecular markers within Purpureocillium lilacinum and among Purpureocillium species.</title>
        <authorList>
            <person name="Yeh Z.-Y."/>
            <person name="Ni N.-T."/>
            <person name="Lo P.-H."/>
            <person name="Mushyakhwo K."/>
            <person name="Lin C.-F."/>
            <person name="Nai Y.-S."/>
        </authorList>
    </citation>
    <scope>NUCLEOTIDE SEQUENCE</scope>
    <source>
        <strain evidence="1">NCHU-NPUST-175</strain>
    </source>
</reference>
<dbReference type="EMBL" id="JBGNUJ010000010">
    <property type="protein sequence ID" value="KAL3955736.1"/>
    <property type="molecule type" value="Genomic_DNA"/>
</dbReference>
<gene>
    <name evidence="1" type="ORF">ACCO45_011299</name>
</gene>